<dbReference type="Proteomes" id="UP000024635">
    <property type="component" value="Unassembled WGS sequence"/>
</dbReference>
<comment type="caution">
    <text evidence="1">The sequence shown here is derived from an EMBL/GenBank/DDBJ whole genome shotgun (WGS) entry which is preliminary data.</text>
</comment>
<dbReference type="EMBL" id="JARK01001353">
    <property type="protein sequence ID" value="EYC22409.1"/>
    <property type="molecule type" value="Genomic_DNA"/>
</dbReference>
<evidence type="ECO:0000313" key="1">
    <source>
        <dbReference type="EMBL" id="EYC22409.1"/>
    </source>
</evidence>
<accession>A0A016V407</accession>
<gene>
    <name evidence="1" type="primary">Acey_s0017.g3333</name>
    <name evidence="1" type="ORF">Y032_0017g3333</name>
</gene>
<sequence>MAVAERCVEHRKRKEMGVSVETCHFEQYQMDKRADGMAHTLNASSQSTKDSMARRFPQSFRKMQLKKKLCKNDDEREMD</sequence>
<organism evidence="1 2">
    <name type="scientific">Ancylostoma ceylanicum</name>
    <dbReference type="NCBI Taxonomy" id="53326"/>
    <lineage>
        <taxon>Eukaryota</taxon>
        <taxon>Metazoa</taxon>
        <taxon>Ecdysozoa</taxon>
        <taxon>Nematoda</taxon>
        <taxon>Chromadorea</taxon>
        <taxon>Rhabditida</taxon>
        <taxon>Rhabditina</taxon>
        <taxon>Rhabditomorpha</taxon>
        <taxon>Strongyloidea</taxon>
        <taxon>Ancylostomatidae</taxon>
        <taxon>Ancylostomatinae</taxon>
        <taxon>Ancylostoma</taxon>
    </lineage>
</organism>
<proteinExistence type="predicted"/>
<dbReference type="AlphaFoldDB" id="A0A016V407"/>
<keyword evidence="2" id="KW-1185">Reference proteome</keyword>
<protein>
    <submittedName>
        <fullName evidence="1">Uncharacterized protein</fullName>
    </submittedName>
</protein>
<evidence type="ECO:0000313" key="2">
    <source>
        <dbReference type="Proteomes" id="UP000024635"/>
    </source>
</evidence>
<reference evidence="2" key="1">
    <citation type="journal article" date="2015" name="Nat. Genet.">
        <title>The genome and transcriptome of the zoonotic hookworm Ancylostoma ceylanicum identify infection-specific gene families.</title>
        <authorList>
            <person name="Schwarz E.M."/>
            <person name="Hu Y."/>
            <person name="Antoshechkin I."/>
            <person name="Miller M.M."/>
            <person name="Sternberg P.W."/>
            <person name="Aroian R.V."/>
        </authorList>
    </citation>
    <scope>NUCLEOTIDE SEQUENCE</scope>
    <source>
        <strain evidence="2">HY135</strain>
    </source>
</reference>
<name>A0A016V407_9BILA</name>